<dbReference type="InterPro" id="IPR000210">
    <property type="entry name" value="BTB/POZ_dom"/>
</dbReference>
<name>A0A2B7X7W6_POLH7</name>
<reference evidence="2 3" key="1">
    <citation type="submission" date="2017-10" db="EMBL/GenBank/DDBJ databases">
        <title>Comparative genomics in systemic dimorphic fungi from Ajellomycetaceae.</title>
        <authorList>
            <person name="Munoz J.F."/>
            <person name="Mcewen J.G."/>
            <person name="Clay O.K."/>
            <person name="Cuomo C.A."/>
        </authorList>
    </citation>
    <scope>NUCLEOTIDE SEQUENCE [LARGE SCALE GENOMIC DNA]</scope>
    <source>
        <strain evidence="2 3">UAMH7299</strain>
    </source>
</reference>
<dbReference type="Pfam" id="PF00651">
    <property type="entry name" value="BTB"/>
    <property type="match status" value="1"/>
</dbReference>
<dbReference type="OrthoDB" id="6359816at2759"/>
<dbReference type="SUPFAM" id="SSF54695">
    <property type="entry name" value="POZ domain"/>
    <property type="match status" value="1"/>
</dbReference>
<dbReference type="PANTHER" id="PTHR47843:SF5">
    <property type="entry name" value="BTB_POZ DOMAIN PROTEIN"/>
    <property type="match status" value="1"/>
</dbReference>
<protein>
    <recommendedName>
        <fullName evidence="1">BTB domain-containing protein</fullName>
    </recommendedName>
</protein>
<keyword evidence="3" id="KW-1185">Reference proteome</keyword>
<organism evidence="2 3">
    <name type="scientific">Polytolypa hystricis (strain UAMH7299)</name>
    <dbReference type="NCBI Taxonomy" id="1447883"/>
    <lineage>
        <taxon>Eukaryota</taxon>
        <taxon>Fungi</taxon>
        <taxon>Dikarya</taxon>
        <taxon>Ascomycota</taxon>
        <taxon>Pezizomycotina</taxon>
        <taxon>Eurotiomycetes</taxon>
        <taxon>Eurotiomycetidae</taxon>
        <taxon>Onygenales</taxon>
        <taxon>Onygenales incertae sedis</taxon>
        <taxon>Polytolypa</taxon>
    </lineage>
</organism>
<dbReference type="STRING" id="1447883.A0A2B7X7W6"/>
<evidence type="ECO:0000313" key="3">
    <source>
        <dbReference type="Proteomes" id="UP000224634"/>
    </source>
</evidence>
<dbReference type="EMBL" id="PDNA01000193">
    <property type="protein sequence ID" value="PGH04989.1"/>
    <property type="molecule type" value="Genomic_DNA"/>
</dbReference>
<feature type="domain" description="BTB" evidence="1">
    <location>
        <begin position="19"/>
        <end position="79"/>
    </location>
</feature>
<dbReference type="InterPro" id="IPR011333">
    <property type="entry name" value="SKP1/BTB/POZ_sf"/>
</dbReference>
<dbReference type="AlphaFoldDB" id="A0A2B7X7W6"/>
<dbReference type="Gene3D" id="3.30.710.10">
    <property type="entry name" value="Potassium Channel Kv1.1, Chain A"/>
    <property type="match status" value="1"/>
</dbReference>
<evidence type="ECO:0000313" key="2">
    <source>
        <dbReference type="EMBL" id="PGH04989.1"/>
    </source>
</evidence>
<sequence length="126" mass="13918">MGTSIKVSEAGHVETFQGNGTEIFCQTDAEHKVHKIVVCGQSEFFSRMFDGDWKETLESVTELKADDPRAIKAMISFMYMFDYDSGSGGLSPMLFDAMVYGVAEKYGVAALKTCAKKKFENAVQTC</sequence>
<evidence type="ECO:0000259" key="1">
    <source>
        <dbReference type="PROSITE" id="PS50097"/>
    </source>
</evidence>
<dbReference type="PANTHER" id="PTHR47843">
    <property type="entry name" value="BTB DOMAIN-CONTAINING PROTEIN-RELATED"/>
    <property type="match status" value="1"/>
</dbReference>
<dbReference type="PROSITE" id="PS50097">
    <property type="entry name" value="BTB"/>
    <property type="match status" value="1"/>
</dbReference>
<proteinExistence type="predicted"/>
<gene>
    <name evidence="2" type="ORF">AJ80_08416</name>
</gene>
<accession>A0A2B7X7W6</accession>
<comment type="caution">
    <text evidence="2">The sequence shown here is derived from an EMBL/GenBank/DDBJ whole genome shotgun (WGS) entry which is preliminary data.</text>
</comment>
<dbReference type="Proteomes" id="UP000224634">
    <property type="component" value="Unassembled WGS sequence"/>
</dbReference>
<dbReference type="CDD" id="cd18186">
    <property type="entry name" value="BTB_POZ_ZBTB_KLHL-like"/>
    <property type="match status" value="1"/>
</dbReference>